<gene>
    <name evidence="2" type="ORF">AMEX_G10140</name>
</gene>
<dbReference type="AlphaFoldDB" id="A0A8T2M1X8"/>
<feature type="compositionally biased region" description="Low complexity" evidence="1">
    <location>
        <begin position="560"/>
        <end position="573"/>
    </location>
</feature>
<feature type="compositionally biased region" description="Basic residues" evidence="1">
    <location>
        <begin position="520"/>
        <end position="532"/>
    </location>
</feature>
<feature type="compositionally biased region" description="Polar residues" evidence="1">
    <location>
        <begin position="246"/>
        <end position="256"/>
    </location>
</feature>
<feature type="compositionally biased region" description="Polar residues" evidence="1">
    <location>
        <begin position="150"/>
        <end position="160"/>
    </location>
</feature>
<accession>A0A8T2M1X8</accession>
<feature type="compositionally biased region" description="Basic and acidic residues" evidence="1">
    <location>
        <begin position="75"/>
        <end position="85"/>
    </location>
</feature>
<feature type="compositionally biased region" description="Polar residues" evidence="1">
    <location>
        <begin position="415"/>
        <end position="424"/>
    </location>
</feature>
<feature type="compositionally biased region" description="Basic and acidic residues" evidence="1">
    <location>
        <begin position="606"/>
        <end position="620"/>
    </location>
</feature>
<feature type="compositionally biased region" description="Polar residues" evidence="1">
    <location>
        <begin position="381"/>
        <end position="406"/>
    </location>
</feature>
<feature type="compositionally biased region" description="Basic and acidic residues" evidence="1">
    <location>
        <begin position="426"/>
        <end position="435"/>
    </location>
</feature>
<comment type="caution">
    <text evidence="2">The sequence shown here is derived from an EMBL/GenBank/DDBJ whole genome shotgun (WGS) entry which is preliminary data.</text>
</comment>
<feature type="compositionally biased region" description="Polar residues" evidence="1">
    <location>
        <begin position="187"/>
        <end position="202"/>
    </location>
</feature>
<evidence type="ECO:0000313" key="3">
    <source>
        <dbReference type="Proteomes" id="UP000752171"/>
    </source>
</evidence>
<feature type="region of interest" description="Disordered" evidence="1">
    <location>
        <begin position="517"/>
        <end position="584"/>
    </location>
</feature>
<feature type="compositionally biased region" description="Polar residues" evidence="1">
    <location>
        <begin position="540"/>
        <end position="554"/>
    </location>
</feature>
<protein>
    <submittedName>
        <fullName evidence="2">Uncharacterized protein</fullName>
    </submittedName>
</protein>
<feature type="region of interest" description="Disordered" evidence="1">
    <location>
        <begin position="376"/>
        <end position="443"/>
    </location>
</feature>
<dbReference type="Proteomes" id="UP000752171">
    <property type="component" value="Unassembled WGS sequence"/>
</dbReference>
<feature type="region of interest" description="Disordered" evidence="1">
    <location>
        <begin position="598"/>
        <end position="626"/>
    </location>
</feature>
<evidence type="ECO:0000256" key="1">
    <source>
        <dbReference type="SAM" id="MobiDB-lite"/>
    </source>
</evidence>
<name>A0A8T2M1X8_ASTMX</name>
<feature type="compositionally biased region" description="Basic and acidic residues" evidence="1">
    <location>
        <begin position="169"/>
        <end position="186"/>
    </location>
</feature>
<organism evidence="2 3">
    <name type="scientific">Astyanax mexicanus</name>
    <name type="common">Blind cave fish</name>
    <name type="synonym">Astyanax fasciatus mexicanus</name>
    <dbReference type="NCBI Taxonomy" id="7994"/>
    <lineage>
        <taxon>Eukaryota</taxon>
        <taxon>Metazoa</taxon>
        <taxon>Chordata</taxon>
        <taxon>Craniata</taxon>
        <taxon>Vertebrata</taxon>
        <taxon>Euteleostomi</taxon>
        <taxon>Actinopterygii</taxon>
        <taxon>Neopterygii</taxon>
        <taxon>Teleostei</taxon>
        <taxon>Ostariophysi</taxon>
        <taxon>Characiformes</taxon>
        <taxon>Characoidei</taxon>
        <taxon>Acestrorhamphidae</taxon>
        <taxon>Acestrorhamphinae</taxon>
        <taxon>Astyanax</taxon>
    </lineage>
</organism>
<feature type="region of interest" description="Disordered" evidence="1">
    <location>
        <begin position="246"/>
        <end position="332"/>
    </location>
</feature>
<dbReference type="KEGG" id="amex:103022802"/>
<feature type="compositionally biased region" description="Basic residues" evidence="1">
    <location>
        <begin position="273"/>
        <end position="286"/>
    </location>
</feature>
<dbReference type="EMBL" id="JAICCE010000007">
    <property type="protein sequence ID" value="KAG9275606.1"/>
    <property type="molecule type" value="Genomic_DNA"/>
</dbReference>
<reference evidence="2 3" key="1">
    <citation type="submission" date="2021-07" db="EMBL/GenBank/DDBJ databases">
        <authorList>
            <person name="Imarazene B."/>
            <person name="Zahm M."/>
            <person name="Klopp C."/>
            <person name="Cabau C."/>
            <person name="Beille S."/>
            <person name="Jouanno E."/>
            <person name="Castinel A."/>
            <person name="Lluch J."/>
            <person name="Gil L."/>
            <person name="Kuchtly C."/>
            <person name="Lopez Roques C."/>
            <person name="Donnadieu C."/>
            <person name="Parrinello H."/>
            <person name="Journot L."/>
            <person name="Du K."/>
            <person name="Schartl M."/>
            <person name="Retaux S."/>
            <person name="Guiguen Y."/>
        </authorList>
    </citation>
    <scope>NUCLEOTIDE SEQUENCE [LARGE SCALE GENOMIC DNA]</scope>
    <source>
        <strain evidence="2">Pach_M1</strain>
        <tissue evidence="2">Testis</tissue>
    </source>
</reference>
<feature type="compositionally biased region" description="Polar residues" evidence="1">
    <location>
        <begin position="91"/>
        <end position="100"/>
    </location>
</feature>
<evidence type="ECO:0000313" key="2">
    <source>
        <dbReference type="EMBL" id="KAG9275606.1"/>
    </source>
</evidence>
<feature type="compositionally biased region" description="Polar residues" evidence="1">
    <location>
        <begin position="30"/>
        <end position="44"/>
    </location>
</feature>
<feature type="region of interest" description="Disordered" evidence="1">
    <location>
        <begin position="117"/>
        <end position="232"/>
    </location>
</feature>
<feature type="compositionally biased region" description="Acidic residues" evidence="1">
    <location>
        <begin position="305"/>
        <end position="320"/>
    </location>
</feature>
<feature type="region of interest" description="Disordered" evidence="1">
    <location>
        <begin position="22"/>
        <end position="105"/>
    </location>
</feature>
<feature type="compositionally biased region" description="Basic and acidic residues" evidence="1">
    <location>
        <begin position="287"/>
        <end position="298"/>
    </location>
</feature>
<feature type="compositionally biased region" description="Polar residues" evidence="1">
    <location>
        <begin position="574"/>
        <end position="584"/>
    </location>
</feature>
<sequence length="626" mass="70616">MTEGKPISKSSSVLRSMLIKLKANEKVHSSSRQTSKFYTYTNDTDQNEGEDTAASPKLESTFEEQNNLDTTAKADSAESTDRNAADEDSETFTLESQLHKSSPVIYSRVERRKRASDLLTKEVEEDPPSNKSQPELEKVTEESQLKEDISGSSSPLNESQPIKRLASFNRERKTEDPEPSNKDIHASKQSLGTISSKALENPNSKETRSASDPVKMSKRNNRTLSDPGRHYRADMDKLTTDLEQVNSTTQQMTVINAESPGTPETTEGDSLKVKKKKKNIAQKLKAKFREKSSHDKSRGTSSFYCDEDITQSDISIEEAESPTPKEENSTKMKLMLNRTCTLRDFKLNLEPISLMDELFTGDEWTKFLPVKENQIQEETTDQSQTESSCQSNETQSDNSVIIQNHQPSEDKDQSQSEADQTSVSDRALDEVREVQPRPTPNKPIYAVHKSLISNGAVKQKKCELPQYEHSTDDDVYDFVEVYMLPKNNAVVKYLPLDLPDIESIGVLDSSALKSRINLNKNRKHRPPKKKKKETSDMRRTSTFYTPVVDNSTNMDVPRLRSYSTSSSYPPRKTVTTSPSSSYKNSVFYPVLKPTLSCDTDVSPAADDEKQKAKEKSEKPKLWKVKN</sequence>
<feature type="compositionally biased region" description="Basic and acidic residues" evidence="1">
    <location>
        <begin position="134"/>
        <end position="149"/>
    </location>
</feature>
<proteinExistence type="predicted"/>